<dbReference type="RefSeq" id="WP_279251616.1">
    <property type="nucleotide sequence ID" value="NZ_SHNP01000001.1"/>
</dbReference>
<keyword evidence="5" id="KW-1185">Reference proteome</keyword>
<dbReference type="Proteomes" id="UP001143307">
    <property type="component" value="Unassembled WGS sequence"/>
</dbReference>
<evidence type="ECO:0000259" key="3">
    <source>
        <dbReference type="SMART" id="SM00849"/>
    </source>
</evidence>
<dbReference type="SMART" id="SM00849">
    <property type="entry name" value="Lactamase_B"/>
    <property type="match status" value="1"/>
</dbReference>
<evidence type="ECO:0000256" key="2">
    <source>
        <dbReference type="SAM" id="SignalP"/>
    </source>
</evidence>
<evidence type="ECO:0000313" key="5">
    <source>
        <dbReference type="Proteomes" id="UP001143307"/>
    </source>
</evidence>
<protein>
    <submittedName>
        <fullName evidence="4">MBL fold metallo-hydrolase</fullName>
    </submittedName>
</protein>
<evidence type="ECO:0000313" key="4">
    <source>
        <dbReference type="EMBL" id="MCX2972625.1"/>
    </source>
</evidence>
<dbReference type="EMBL" id="SHNP01000001">
    <property type="protein sequence ID" value="MCX2972625.1"/>
    <property type="molecule type" value="Genomic_DNA"/>
</dbReference>
<name>A0ABT3SRL3_9GAMM</name>
<dbReference type="Gene3D" id="3.60.15.10">
    <property type="entry name" value="Ribonuclease Z/Hydroxyacylglutathione hydrolase-like"/>
    <property type="match status" value="1"/>
</dbReference>
<feature type="chain" id="PRO_5047176209" evidence="2">
    <location>
        <begin position="26"/>
        <end position="356"/>
    </location>
</feature>
<proteinExistence type="predicted"/>
<feature type="signal peptide" evidence="2">
    <location>
        <begin position="1"/>
        <end position="25"/>
    </location>
</feature>
<evidence type="ECO:0000256" key="1">
    <source>
        <dbReference type="ARBA" id="ARBA00022801"/>
    </source>
</evidence>
<keyword evidence="2" id="KW-0732">Signal</keyword>
<feature type="domain" description="Metallo-beta-lactamase" evidence="3">
    <location>
        <begin position="67"/>
        <end position="262"/>
    </location>
</feature>
<dbReference type="InterPro" id="IPR001279">
    <property type="entry name" value="Metallo-B-lactamas"/>
</dbReference>
<dbReference type="InterPro" id="IPR036866">
    <property type="entry name" value="RibonucZ/Hydroxyglut_hydro"/>
</dbReference>
<sequence length="356" mass="37783">MRKVFIALAAIAALAAVAYSQRALIAERAMEKALPSRMGANLLDQLPDGLHVGLCGAGGPMPSPVASGPCVVVAAGQRLFMIDSGTNGVRNLARMGFQPGTLEAVFLTHFHSDHLDGLGETGTIRWAGGDNTKPLPVYGPKGIKKVVRGFNLAYSQDFTYRHDHHGDTVAPLSGAGLKAMQFNKPPIGELTALISDGQLKVEALAVDHAPVEPAVGYRFSYKGRSLLITGDTVKSANIEKFATGVDVLVHEGLAPNLVNMMHDAAVETGNQIMAKITYDVLDYHASPVEAAETARDAGVGHLIYYHIVPPLIIPGQELLYLNGAQDIFPNYTLGQDGVLFSLPANSDEIVKVSDGL</sequence>
<dbReference type="InterPro" id="IPR044094">
    <property type="entry name" value="AtsA-like_MBL-fold"/>
</dbReference>
<comment type="caution">
    <text evidence="4">The sequence shown here is derived from an EMBL/GenBank/DDBJ whole genome shotgun (WGS) entry which is preliminary data.</text>
</comment>
<reference evidence="4" key="1">
    <citation type="submission" date="2019-02" db="EMBL/GenBank/DDBJ databases">
        <authorList>
            <person name="Li S.-H."/>
        </authorList>
    </citation>
    <scope>NUCLEOTIDE SEQUENCE</scope>
    <source>
        <strain evidence="4">IMCC8485</strain>
    </source>
</reference>
<dbReference type="CDD" id="cd07719">
    <property type="entry name" value="arylsulfatase_AtsA-like_MBL-fold"/>
    <property type="match status" value="1"/>
</dbReference>
<keyword evidence="1" id="KW-0378">Hydrolase</keyword>
<dbReference type="Pfam" id="PF12706">
    <property type="entry name" value="Lactamase_B_2"/>
    <property type="match status" value="1"/>
</dbReference>
<dbReference type="SUPFAM" id="SSF56281">
    <property type="entry name" value="Metallo-hydrolase/oxidoreductase"/>
    <property type="match status" value="1"/>
</dbReference>
<gene>
    <name evidence="4" type="ORF">EYC87_03365</name>
</gene>
<organism evidence="4 5">
    <name type="scientific">Candidatus Seongchinamella marina</name>
    <dbReference type="NCBI Taxonomy" id="2518990"/>
    <lineage>
        <taxon>Bacteria</taxon>
        <taxon>Pseudomonadati</taxon>
        <taxon>Pseudomonadota</taxon>
        <taxon>Gammaproteobacteria</taxon>
        <taxon>Cellvibrionales</taxon>
        <taxon>Halieaceae</taxon>
        <taxon>Seongchinamella</taxon>
    </lineage>
</organism>
<accession>A0ABT3SRL3</accession>
<dbReference type="PANTHER" id="PTHR46018">
    <property type="entry name" value="ZINC PHOSPHODIESTERASE ELAC PROTEIN 1"/>
    <property type="match status" value="1"/>
</dbReference>
<dbReference type="PANTHER" id="PTHR46018:SF2">
    <property type="entry name" value="ZINC PHOSPHODIESTERASE ELAC PROTEIN 1"/>
    <property type="match status" value="1"/>
</dbReference>